<keyword evidence="3" id="KW-0967">Endosome</keyword>
<dbReference type="Pfam" id="PF21636">
    <property type="entry name" value="PPP1R21_C"/>
    <property type="match status" value="1"/>
</dbReference>
<feature type="coiled-coil region" evidence="9">
    <location>
        <begin position="687"/>
        <end position="728"/>
    </location>
</feature>
<gene>
    <name evidence="12" type="primary">PPP1R21</name>
</gene>
<evidence type="ECO:0000256" key="10">
    <source>
        <dbReference type="SAM" id="MobiDB-lite"/>
    </source>
</evidence>
<dbReference type="Proteomes" id="UP000233180">
    <property type="component" value="Unassembled WGS sequence"/>
</dbReference>
<dbReference type="GeneTree" id="ENSGT00390000006820"/>
<dbReference type="Ensembl" id="ENSRBIT00000049713.1">
    <property type="protein sequence ID" value="ENSRBIP00000025802.1"/>
    <property type="gene ID" value="ENSRBIG00000036734.1"/>
</dbReference>
<feature type="region of interest" description="Disordered" evidence="10">
    <location>
        <begin position="75"/>
        <end position="95"/>
    </location>
</feature>
<feature type="coiled-coil region" evidence="9">
    <location>
        <begin position="29"/>
        <end position="63"/>
    </location>
</feature>
<evidence type="ECO:0000256" key="5">
    <source>
        <dbReference type="ARBA" id="ARBA00023054"/>
    </source>
</evidence>
<dbReference type="PANTHER" id="PTHR21448:SF0">
    <property type="entry name" value="PROTEIN PHOSPHATASE 1 REGULATORY SUBUNIT 21"/>
    <property type="match status" value="1"/>
</dbReference>
<evidence type="ECO:0000256" key="9">
    <source>
        <dbReference type="SAM" id="Coils"/>
    </source>
</evidence>
<dbReference type="InterPro" id="IPR049372">
    <property type="entry name" value="PPP1R21_C"/>
</dbReference>
<dbReference type="AlphaFoldDB" id="A0A2K6LQJ7"/>
<evidence type="ECO:0000259" key="11">
    <source>
        <dbReference type="SMART" id="SM01254"/>
    </source>
</evidence>
<accession>A0A2K6LQJ7</accession>
<organism evidence="12 13">
    <name type="scientific">Rhinopithecus bieti</name>
    <name type="common">Black snub-nosed monkey</name>
    <name type="synonym">Pygathrix bieti</name>
    <dbReference type="NCBI Taxonomy" id="61621"/>
    <lineage>
        <taxon>Eukaryota</taxon>
        <taxon>Metazoa</taxon>
        <taxon>Chordata</taxon>
        <taxon>Craniata</taxon>
        <taxon>Vertebrata</taxon>
        <taxon>Euteleostomi</taxon>
        <taxon>Mammalia</taxon>
        <taxon>Eutheria</taxon>
        <taxon>Euarchontoglires</taxon>
        <taxon>Primates</taxon>
        <taxon>Haplorrhini</taxon>
        <taxon>Catarrhini</taxon>
        <taxon>Cercopithecidae</taxon>
        <taxon>Colobinae</taxon>
        <taxon>Rhinopithecus</taxon>
    </lineage>
</organism>
<dbReference type="PANTHER" id="PTHR21448">
    <property type="entry name" value="SMOOTH MUSCLE MYOSIN HEAVY CHAIN-RELATED"/>
    <property type="match status" value="1"/>
</dbReference>
<comment type="subcellular location">
    <subcellularLocation>
        <location evidence="1">Early endosome</location>
    </subcellularLocation>
</comment>
<dbReference type="Pfam" id="PF10212">
    <property type="entry name" value="PPP1R21_helical"/>
    <property type="match status" value="1"/>
</dbReference>
<evidence type="ECO:0000256" key="6">
    <source>
        <dbReference type="ARBA" id="ARBA00031361"/>
    </source>
</evidence>
<dbReference type="InterPro" id="IPR019343">
    <property type="entry name" value="PPP1R21_N"/>
</dbReference>
<feature type="coiled-coil region" evidence="9">
    <location>
        <begin position="128"/>
        <end position="187"/>
    </location>
</feature>
<evidence type="ECO:0000313" key="13">
    <source>
        <dbReference type="Proteomes" id="UP000233180"/>
    </source>
</evidence>
<proteinExistence type="predicted"/>
<reference evidence="12 13" key="1">
    <citation type="submission" date="2016-06" db="EMBL/GenBank/DDBJ databases">
        <title>Genome of Rhinopithecus bieti.</title>
        <authorList>
            <person name="Wu"/>
            <person name="C.-I. and Zhang"/>
            <person name="Y."/>
        </authorList>
    </citation>
    <scope>NUCLEOTIDE SEQUENCE</scope>
</reference>
<dbReference type="Pfam" id="PF10205">
    <property type="entry name" value="KLRAQ"/>
    <property type="match status" value="1"/>
</dbReference>
<feature type="coiled-coil region" evidence="9">
    <location>
        <begin position="549"/>
        <end position="583"/>
    </location>
</feature>
<sequence length="771" mass="87319">GKKQNKHIGELRAQNQVLKKGVVDEQANSAALKEQLKMKDQSLRKLQQEMDSLTFRNLQLAKRVELLQDELALSEPRGKKNKKSGESSSQLSQEQKTVFDEDLQKKIEENERLHIQFFEADEQHKHVEAELRSRLATLETEAAQHQAVVDGLTRKYMETIEKLQNDKAKLEIKSQTLEKEAKECRLRTEECQLQLKNLHEDLSGRLEESLSIINEKVPFNDTKYSQYNALNVPLHNRRHQLKMRDIAGQALAFVQDLVTALLNFHTYTEQRIQIFPVDSAIDTISPLNQKFSQYLHENASYVRPLEEGMLHLFESITEDTVTVLVIFFLVLLLGTGKHLTSYLCFLRKILPYQLKEEECESSLCTSALRARNLELSQDMKKMTAVFEKLQTYIALLALPSTEPDGLLRTNYSSVLTNVGAALHGFHDIMKDISKHYSQKATIEHELPTATQKLITTNDCILSSVVALTNGAGKIASFFSNNLDYFIASLSYGPKAASGFISPLSAECMLQYKKKAAAYMKSLRKPLLESVPYEEALANRRILLSSTESREGLAQQVQQSLEKISKLEQEKEHWMLEAQLAKIKLEKENQRIADKLKNTSSGQLVGLAQENAAVSNAADQDEATAKAVSEPIQSTSLIGTLTRTSDSEVPDVESREDLIKNHYMARIVELTSQLQLADSKSVHFYAECRALSKRLALAEKSKEALTEEMKLASQNISRLQDELTTTKRSYEDQLSMMSDHLCSMNETLSKQREEIDTLKMSSKGNSKKNKSR</sequence>
<dbReference type="SMART" id="SM01254">
    <property type="entry name" value="KLRAQ"/>
    <property type="match status" value="1"/>
</dbReference>
<protein>
    <recommendedName>
        <fullName evidence="2">Protein phosphatase 1 regulatory subunit 21</fullName>
    </recommendedName>
    <alternativeName>
        <fullName evidence="7">Coiled-coil domain-containing protein 128</fullName>
    </alternativeName>
    <alternativeName>
        <fullName evidence="8">Ferry endosomal RAB5 effector complex subunit 2</fullName>
    </alternativeName>
    <alternativeName>
        <fullName evidence="6">KLRAQ motif-containing protein 1</fullName>
    </alternativeName>
</protein>
<evidence type="ECO:0000313" key="12">
    <source>
        <dbReference type="Ensembl" id="ENSRBIP00000025802.1"/>
    </source>
</evidence>
<dbReference type="InterPro" id="IPR019348">
    <property type="entry name" value="PPP1R21_six_helix"/>
</dbReference>
<evidence type="ECO:0000256" key="3">
    <source>
        <dbReference type="ARBA" id="ARBA00022753"/>
    </source>
</evidence>
<dbReference type="GO" id="GO:0005769">
    <property type="term" value="C:early endosome"/>
    <property type="evidence" value="ECO:0007669"/>
    <property type="project" value="UniProtKB-SubCell"/>
</dbReference>
<feature type="domain" description="Protein phosphatase 1 regulatory subunit 21 N-terminal" evidence="11">
    <location>
        <begin position="5"/>
        <end position="103"/>
    </location>
</feature>
<reference evidence="12" key="3">
    <citation type="submission" date="2025-09" db="UniProtKB">
        <authorList>
            <consortium name="Ensembl"/>
        </authorList>
    </citation>
    <scope>IDENTIFICATION</scope>
</reference>
<evidence type="ECO:0000256" key="4">
    <source>
        <dbReference type="ARBA" id="ARBA00022884"/>
    </source>
</evidence>
<name>A0A2K6LQJ7_RHIBE</name>
<evidence type="ECO:0000256" key="7">
    <source>
        <dbReference type="ARBA" id="ARBA00031617"/>
    </source>
</evidence>
<keyword evidence="5 9" id="KW-0175">Coiled coil</keyword>
<feature type="compositionally biased region" description="Low complexity" evidence="10">
    <location>
        <begin position="86"/>
        <end position="95"/>
    </location>
</feature>
<dbReference type="InterPro" id="IPR040024">
    <property type="entry name" value="PPP1R21"/>
</dbReference>
<keyword evidence="13" id="KW-1185">Reference proteome</keyword>
<dbReference type="GO" id="GO:0016020">
    <property type="term" value="C:membrane"/>
    <property type="evidence" value="ECO:0007669"/>
    <property type="project" value="TreeGrafter"/>
</dbReference>
<evidence type="ECO:0000256" key="1">
    <source>
        <dbReference type="ARBA" id="ARBA00004412"/>
    </source>
</evidence>
<feature type="region of interest" description="Disordered" evidence="10">
    <location>
        <begin position="744"/>
        <end position="771"/>
    </location>
</feature>
<evidence type="ECO:0000256" key="8">
    <source>
        <dbReference type="ARBA" id="ARBA00044824"/>
    </source>
</evidence>
<dbReference type="GO" id="GO:0003723">
    <property type="term" value="F:RNA binding"/>
    <property type="evidence" value="ECO:0007669"/>
    <property type="project" value="UniProtKB-KW"/>
</dbReference>
<keyword evidence="4" id="KW-0694">RNA-binding</keyword>
<evidence type="ECO:0000256" key="2">
    <source>
        <dbReference type="ARBA" id="ARBA00020102"/>
    </source>
</evidence>
<reference evidence="12" key="2">
    <citation type="submission" date="2025-08" db="UniProtKB">
        <authorList>
            <consortium name="Ensembl"/>
        </authorList>
    </citation>
    <scope>IDENTIFICATION</scope>
</reference>